<sequence length="160" mass="18420">MSDQPWQTPQCISHTQLLLKSYRRWLKTDLIPRTETPLEQARLLFESPFVIVSHGTQPDPVLNYGNQTALMLWEMDLPTLTSTPSRYTAEPLHRDERARLLERTTRDGYVDDYSGIRISSTGKRFRIAQAIVWNLVDDAGEYRGQAATFSSWEPLPPTAR</sequence>
<dbReference type="EMBL" id="FOQD01000011">
    <property type="protein sequence ID" value="SFI68712.1"/>
    <property type="molecule type" value="Genomic_DNA"/>
</dbReference>
<keyword evidence="3" id="KW-1185">Reference proteome</keyword>
<gene>
    <name evidence="2" type="ORF">SAMN05421753_111149</name>
</gene>
<dbReference type="RefSeq" id="WP_092051623.1">
    <property type="nucleotide sequence ID" value="NZ_FOQD01000011.1"/>
</dbReference>
<evidence type="ECO:0000259" key="1">
    <source>
        <dbReference type="Pfam" id="PF08670"/>
    </source>
</evidence>
<organism evidence="2 3">
    <name type="scientific">Planctomicrobium piriforme</name>
    <dbReference type="NCBI Taxonomy" id="1576369"/>
    <lineage>
        <taxon>Bacteria</taxon>
        <taxon>Pseudomonadati</taxon>
        <taxon>Planctomycetota</taxon>
        <taxon>Planctomycetia</taxon>
        <taxon>Planctomycetales</taxon>
        <taxon>Planctomycetaceae</taxon>
        <taxon>Planctomicrobium</taxon>
    </lineage>
</organism>
<dbReference type="Pfam" id="PF08670">
    <property type="entry name" value="MEKHLA"/>
    <property type="match status" value="1"/>
</dbReference>
<feature type="domain" description="MEKHLA" evidence="1">
    <location>
        <begin position="13"/>
        <end position="153"/>
    </location>
</feature>
<dbReference type="AlphaFoldDB" id="A0A1I3K892"/>
<dbReference type="OrthoDB" id="9794448at2"/>
<reference evidence="3" key="1">
    <citation type="submission" date="2016-10" db="EMBL/GenBank/DDBJ databases">
        <authorList>
            <person name="Varghese N."/>
            <person name="Submissions S."/>
        </authorList>
    </citation>
    <scope>NUCLEOTIDE SEQUENCE [LARGE SCALE GENOMIC DNA]</scope>
    <source>
        <strain evidence="3">DSM 26348</strain>
    </source>
</reference>
<evidence type="ECO:0000313" key="2">
    <source>
        <dbReference type="EMBL" id="SFI68712.1"/>
    </source>
</evidence>
<dbReference type="STRING" id="1576369.SAMN05421753_111149"/>
<evidence type="ECO:0000313" key="3">
    <source>
        <dbReference type="Proteomes" id="UP000199518"/>
    </source>
</evidence>
<proteinExistence type="predicted"/>
<dbReference type="InterPro" id="IPR013978">
    <property type="entry name" value="MEKHLA"/>
</dbReference>
<name>A0A1I3K892_9PLAN</name>
<dbReference type="Proteomes" id="UP000199518">
    <property type="component" value="Unassembled WGS sequence"/>
</dbReference>
<protein>
    <submittedName>
        <fullName evidence="2">MEKHLA domain-containing protein</fullName>
    </submittedName>
</protein>
<accession>A0A1I3K892</accession>